<dbReference type="PANTHER" id="PTHR30469">
    <property type="entry name" value="MULTIDRUG RESISTANCE PROTEIN MDTA"/>
    <property type="match status" value="1"/>
</dbReference>
<dbReference type="OrthoDB" id="5730196at2"/>
<keyword evidence="2" id="KW-0472">Membrane</keyword>
<dbReference type="Gene3D" id="2.40.30.170">
    <property type="match status" value="1"/>
</dbReference>
<keyword evidence="2" id="KW-1133">Transmembrane helix</keyword>
<dbReference type="InterPro" id="IPR006143">
    <property type="entry name" value="RND_pump_MFP"/>
</dbReference>
<dbReference type="NCBIfam" id="TIGR01730">
    <property type="entry name" value="RND_mfp"/>
    <property type="match status" value="1"/>
</dbReference>
<feature type="domain" description="Multidrug resistance protein MdtA-like barrel-sandwich hybrid" evidence="3">
    <location>
        <begin position="72"/>
        <end position="205"/>
    </location>
</feature>
<dbReference type="Proteomes" id="UP000319732">
    <property type="component" value="Unassembled WGS sequence"/>
</dbReference>
<evidence type="ECO:0000313" key="4">
    <source>
        <dbReference type="EMBL" id="TQV76014.1"/>
    </source>
</evidence>
<dbReference type="GO" id="GO:1990281">
    <property type="term" value="C:efflux pump complex"/>
    <property type="evidence" value="ECO:0007669"/>
    <property type="project" value="TreeGrafter"/>
</dbReference>
<dbReference type="EMBL" id="VHSG01000015">
    <property type="protein sequence ID" value="TQV76014.1"/>
    <property type="molecule type" value="Genomic_DNA"/>
</dbReference>
<name>A0A545TFK3_9GAMM</name>
<dbReference type="Gene3D" id="1.10.287.470">
    <property type="entry name" value="Helix hairpin bin"/>
    <property type="match status" value="1"/>
</dbReference>
<keyword evidence="5" id="KW-1185">Reference proteome</keyword>
<dbReference type="SUPFAM" id="SSF111369">
    <property type="entry name" value="HlyD-like secretion proteins"/>
    <property type="match status" value="1"/>
</dbReference>
<dbReference type="Gene3D" id="2.40.50.100">
    <property type="match status" value="1"/>
</dbReference>
<dbReference type="InterPro" id="IPR058625">
    <property type="entry name" value="MdtA-like_BSH"/>
</dbReference>
<gene>
    <name evidence="4" type="ORF">FKG94_15500</name>
</gene>
<dbReference type="Pfam" id="PF25917">
    <property type="entry name" value="BSH_RND"/>
    <property type="match status" value="1"/>
</dbReference>
<accession>A0A545TFK3</accession>
<evidence type="ECO:0000259" key="3">
    <source>
        <dbReference type="Pfam" id="PF25917"/>
    </source>
</evidence>
<reference evidence="4 5" key="1">
    <citation type="submission" date="2019-06" db="EMBL/GenBank/DDBJ databases">
        <title>Whole genome sequence for Cellvibrionaceae sp. R142.</title>
        <authorList>
            <person name="Wang G."/>
        </authorList>
    </citation>
    <scope>NUCLEOTIDE SEQUENCE [LARGE SCALE GENOMIC DNA]</scope>
    <source>
        <strain evidence="4 5">R142</strain>
    </source>
</reference>
<comment type="caution">
    <text evidence="4">The sequence shown here is derived from an EMBL/GenBank/DDBJ whole genome shotgun (WGS) entry which is preliminary data.</text>
</comment>
<proteinExistence type="inferred from homology"/>
<sequence>MNKKKQILYPLVILALGAGLYWGISSLEKPPQTKAPKAVAPLVNVVPVTVEPLQLQVDSHGVVEPKYLTRLVAQVNGEVVFLAPEFVSGGFVKQGQLLARIDPSDYRALVTESAANLASAEAALELEQAQGQVAAAEWRNIDGRTPTGLGLRKPQLAQEQARVSAAQAAVTRARRNLERTRIVAPYDALIQDREISLGSYVSTGTVLGSLQGVDVAEVRLPIADAELQFLEQQGRRGEVELTADFSGRPTVWQATIVRSEGVVDRKSRMTYLVAEIRAPYAGVFDSHLLQSDPARQDMPGTTVPPLRFGTYVKAKIAGISLPQVSVIPRHLIEEGRIPILDENQQLRYRQVNIIRQQGTDAIIAGDVLAGDRLITTALEYPIEGMLLTPAVDGEALLESKVARRGATSE</sequence>
<comment type="similarity">
    <text evidence="1">Belongs to the membrane fusion protein (MFP) (TC 8.A.1) family.</text>
</comment>
<keyword evidence="2" id="KW-0812">Transmembrane</keyword>
<dbReference type="PANTHER" id="PTHR30469:SF12">
    <property type="entry name" value="MULTIDRUG RESISTANCE PROTEIN MDTA"/>
    <property type="match status" value="1"/>
</dbReference>
<dbReference type="RefSeq" id="WP_142905223.1">
    <property type="nucleotide sequence ID" value="NZ_ML660095.1"/>
</dbReference>
<protein>
    <submittedName>
        <fullName evidence="4">Efflux RND transporter periplasmic adaptor subunit</fullName>
    </submittedName>
</protein>
<organism evidence="4 5">
    <name type="scientific">Exilibacterium tricleocarpae</name>
    <dbReference type="NCBI Taxonomy" id="2591008"/>
    <lineage>
        <taxon>Bacteria</taxon>
        <taxon>Pseudomonadati</taxon>
        <taxon>Pseudomonadota</taxon>
        <taxon>Gammaproteobacteria</taxon>
        <taxon>Cellvibrionales</taxon>
        <taxon>Cellvibrionaceae</taxon>
        <taxon>Exilibacterium</taxon>
    </lineage>
</organism>
<feature type="transmembrane region" description="Helical" evidence="2">
    <location>
        <begin position="7"/>
        <end position="24"/>
    </location>
</feature>
<dbReference type="AlphaFoldDB" id="A0A545TFK3"/>
<evidence type="ECO:0000256" key="2">
    <source>
        <dbReference type="SAM" id="Phobius"/>
    </source>
</evidence>
<evidence type="ECO:0000313" key="5">
    <source>
        <dbReference type="Proteomes" id="UP000319732"/>
    </source>
</evidence>
<dbReference type="GO" id="GO:0015562">
    <property type="term" value="F:efflux transmembrane transporter activity"/>
    <property type="evidence" value="ECO:0007669"/>
    <property type="project" value="TreeGrafter"/>
</dbReference>
<evidence type="ECO:0000256" key="1">
    <source>
        <dbReference type="ARBA" id="ARBA00009477"/>
    </source>
</evidence>